<dbReference type="EC" id="3.4.16.4" evidence="4"/>
<feature type="non-terminal residue" evidence="4">
    <location>
        <position position="727"/>
    </location>
</feature>
<evidence type="ECO:0000313" key="5">
    <source>
        <dbReference type="Proteomes" id="UP000272888"/>
    </source>
</evidence>
<keyword evidence="4" id="KW-0121">Carboxypeptidase</keyword>
<keyword evidence="3" id="KW-0732">Signal</keyword>
<evidence type="ECO:0000256" key="3">
    <source>
        <dbReference type="SAM" id="SignalP"/>
    </source>
</evidence>
<dbReference type="PANTHER" id="PTHR30023">
    <property type="entry name" value="D-ALANYL-D-ALANINE CARBOXYPEPTIDASE"/>
    <property type="match status" value="1"/>
</dbReference>
<dbReference type="PRINTS" id="PR00922">
    <property type="entry name" value="DADACBPTASE3"/>
</dbReference>
<comment type="caution">
    <text evidence="4">The sequence shown here is derived from an EMBL/GenBank/DDBJ whole genome shotgun (WGS) entry which is preliminary data.</text>
</comment>
<accession>A0A3A8P444</accession>
<dbReference type="GO" id="GO:0009002">
    <property type="term" value="F:serine-type D-Ala-D-Ala carboxypeptidase activity"/>
    <property type="evidence" value="ECO:0007669"/>
    <property type="project" value="UniProtKB-EC"/>
</dbReference>
<dbReference type="AlphaFoldDB" id="A0A3A8P444"/>
<keyword evidence="5" id="KW-1185">Reference proteome</keyword>
<evidence type="ECO:0000256" key="1">
    <source>
        <dbReference type="ARBA" id="ARBA00006096"/>
    </source>
</evidence>
<gene>
    <name evidence="4" type="primary">dacB</name>
    <name evidence="4" type="ORF">D7V93_29600</name>
</gene>
<dbReference type="Proteomes" id="UP000272888">
    <property type="component" value="Unassembled WGS sequence"/>
</dbReference>
<dbReference type="NCBIfam" id="TIGR00666">
    <property type="entry name" value="PBP4"/>
    <property type="match status" value="1"/>
</dbReference>
<dbReference type="PANTHER" id="PTHR30023:SF0">
    <property type="entry name" value="PENICILLIN-SENSITIVE CARBOXYPEPTIDASE A"/>
    <property type="match status" value="1"/>
</dbReference>
<proteinExistence type="inferred from homology"/>
<dbReference type="Gene3D" id="3.40.710.10">
    <property type="entry name" value="DD-peptidase/beta-lactamase superfamily"/>
    <property type="match status" value="2"/>
</dbReference>
<protein>
    <submittedName>
        <fullName evidence="4">D-alanyl-D-alanine carboxypeptidase/D-alanyl-D-alanine-endopeptidase</fullName>
        <ecNumber evidence="4">3.4.16.4</ecNumber>
    </submittedName>
</protein>
<dbReference type="GO" id="GO:0006508">
    <property type="term" value="P:proteolysis"/>
    <property type="evidence" value="ECO:0007669"/>
    <property type="project" value="InterPro"/>
</dbReference>
<dbReference type="InterPro" id="IPR000667">
    <property type="entry name" value="Peptidase_S13"/>
</dbReference>
<feature type="chain" id="PRO_5017219735" evidence="3">
    <location>
        <begin position="26"/>
        <end position="727"/>
    </location>
</feature>
<dbReference type="EMBL" id="RAWB01000396">
    <property type="protein sequence ID" value="RKH51178.1"/>
    <property type="molecule type" value="Genomic_DNA"/>
</dbReference>
<dbReference type="SUPFAM" id="SSF56601">
    <property type="entry name" value="beta-lactamase/transpeptidase-like"/>
    <property type="match status" value="1"/>
</dbReference>
<dbReference type="GO" id="GO:0000270">
    <property type="term" value="P:peptidoglycan metabolic process"/>
    <property type="evidence" value="ECO:0007669"/>
    <property type="project" value="TreeGrafter"/>
</dbReference>
<reference evidence="5" key="1">
    <citation type="submission" date="2018-09" db="EMBL/GenBank/DDBJ databases">
        <authorList>
            <person name="Livingstone P.G."/>
            <person name="Whitworth D.E."/>
        </authorList>
    </citation>
    <scope>NUCLEOTIDE SEQUENCE [LARGE SCALE GENOMIC DNA]</scope>
    <source>
        <strain evidence="5">CA051B</strain>
    </source>
</reference>
<comment type="similarity">
    <text evidence="1">Belongs to the peptidase S13 family.</text>
</comment>
<keyword evidence="4" id="KW-0645">Protease</keyword>
<evidence type="ECO:0000313" key="4">
    <source>
        <dbReference type="EMBL" id="RKH51178.1"/>
    </source>
</evidence>
<name>A0A3A8P444_9BACT</name>
<feature type="signal peptide" evidence="3">
    <location>
        <begin position="1"/>
        <end position="25"/>
    </location>
</feature>
<dbReference type="InterPro" id="IPR012338">
    <property type="entry name" value="Beta-lactam/transpept-like"/>
</dbReference>
<sequence>MQVFRARPFWAATAIALWLPSATLAASPSTDKKAEREALKNALVQVMQRTALKSSRVGVHMQSLDDGTVVFSHNADELLNPASNVKLVTSSAALVALGPEYRYETEFLVEPELPPDGKVKTLYVRGKGDPTITTERLYGITSELLHAGLKEVQDIVVDDSWFDPERTPPGYDQEDSDRAYMAPTGAVSLNWNAVAVYVRSGPGGKAVVDMEPPSDFFVVDNTVTSGPGRARRVSVKSDAFGDRQKIVVKGQVPDERGAVSVWKKIDSPPLYFGGTLKQLLVSRGVKVKGKVKQGLTPSRARAVHVSQSDTFDIVLKRLNKLSSNFVAETLLKTMGAELRGAPGSFAKGIDVVEEFLERDVAIPRGTYVMKNGSGLNDANRFSTAQMDRLLRHMYERFPLAPEYLSSLGIAGKDGTLKYRFDGTDAVGRLRAKTGTLEGVSALSGYVQSAGGEKFSFSIMVNDYAGRAGPVVAGMDALGAAVAATGSTLGPGTAVAALSDGSKAVAGATGDVANRIKTYLELGKQRDQRNIGFLRTAWRSERDPAVRAVLAESLYQSNPHDYLGTRTLLDSYSAGDDVYGRLRQVAHTLSVGVPGVSSMVELAAGGNTEAMARVMELCRASATSGDVDAQGEMASGLGEVARTAPQELVTTLRTSSPAERDAATTLLAMGLVRGGDTEHPFWKALRKLGTTGTDPQVVSFAKGLDTTLTTKSAEARAQKAQPVQVVAP</sequence>
<evidence type="ECO:0000256" key="2">
    <source>
        <dbReference type="ARBA" id="ARBA00022801"/>
    </source>
</evidence>
<keyword evidence="2 4" id="KW-0378">Hydrolase</keyword>
<dbReference type="RefSeq" id="WP_120646576.1">
    <property type="nucleotide sequence ID" value="NZ_RAWB01000396.1"/>
</dbReference>
<dbReference type="Gene3D" id="3.50.80.20">
    <property type="entry name" value="D-Ala-D-Ala carboxypeptidase C, peptidase S13"/>
    <property type="match status" value="1"/>
</dbReference>
<organism evidence="4 5">
    <name type="scientific">Corallococcus llansteffanensis</name>
    <dbReference type="NCBI Taxonomy" id="2316731"/>
    <lineage>
        <taxon>Bacteria</taxon>
        <taxon>Pseudomonadati</taxon>
        <taxon>Myxococcota</taxon>
        <taxon>Myxococcia</taxon>
        <taxon>Myxococcales</taxon>
        <taxon>Cystobacterineae</taxon>
        <taxon>Myxococcaceae</taxon>
        <taxon>Corallococcus</taxon>
    </lineage>
</organism>
<dbReference type="Pfam" id="PF02113">
    <property type="entry name" value="Peptidase_S13"/>
    <property type="match status" value="1"/>
</dbReference>